<proteinExistence type="predicted"/>
<evidence type="ECO:0000259" key="1">
    <source>
        <dbReference type="Pfam" id="PF01979"/>
    </source>
</evidence>
<protein>
    <submittedName>
        <fullName evidence="2">Imidazolonepropionase-like amidohydrolase</fullName>
    </submittedName>
</protein>
<name>A0ABS2PFU6_9BACL</name>
<dbReference type="SUPFAM" id="SSF51338">
    <property type="entry name" value="Composite domain of metallo-dependent hydrolases"/>
    <property type="match status" value="1"/>
</dbReference>
<dbReference type="CDD" id="cd01299">
    <property type="entry name" value="Met_dep_hydrolase_A"/>
    <property type="match status" value="1"/>
</dbReference>
<dbReference type="SUPFAM" id="SSF51556">
    <property type="entry name" value="Metallo-dependent hydrolases"/>
    <property type="match status" value="1"/>
</dbReference>
<keyword evidence="3" id="KW-1185">Reference proteome</keyword>
<organism evidence="2 3">
    <name type="scientific">Geomicrobium sediminis</name>
    <dbReference type="NCBI Taxonomy" id="1347788"/>
    <lineage>
        <taxon>Bacteria</taxon>
        <taxon>Bacillati</taxon>
        <taxon>Bacillota</taxon>
        <taxon>Bacilli</taxon>
        <taxon>Bacillales</taxon>
        <taxon>Geomicrobium</taxon>
    </lineage>
</organism>
<dbReference type="InterPro" id="IPR006680">
    <property type="entry name" value="Amidohydro-rel"/>
</dbReference>
<dbReference type="InterPro" id="IPR011059">
    <property type="entry name" value="Metal-dep_hydrolase_composite"/>
</dbReference>
<dbReference type="EMBL" id="JAFBEC010000009">
    <property type="protein sequence ID" value="MBM7634142.1"/>
    <property type="molecule type" value="Genomic_DNA"/>
</dbReference>
<dbReference type="Pfam" id="PF01979">
    <property type="entry name" value="Amidohydro_1"/>
    <property type="match status" value="1"/>
</dbReference>
<evidence type="ECO:0000313" key="3">
    <source>
        <dbReference type="Proteomes" id="UP000741863"/>
    </source>
</evidence>
<dbReference type="Proteomes" id="UP000741863">
    <property type="component" value="Unassembled WGS sequence"/>
</dbReference>
<gene>
    <name evidence="2" type="ORF">JOD17_003242</name>
</gene>
<dbReference type="InterPro" id="IPR057744">
    <property type="entry name" value="OTAase-like"/>
</dbReference>
<dbReference type="InterPro" id="IPR032466">
    <property type="entry name" value="Metal_Hydrolase"/>
</dbReference>
<dbReference type="Gene3D" id="2.30.40.10">
    <property type="entry name" value="Urease, subunit C, domain 1"/>
    <property type="match status" value="1"/>
</dbReference>
<reference evidence="2 3" key="1">
    <citation type="submission" date="2021-01" db="EMBL/GenBank/DDBJ databases">
        <title>Genomic Encyclopedia of Type Strains, Phase IV (KMG-IV): sequencing the most valuable type-strain genomes for metagenomic binning, comparative biology and taxonomic classification.</title>
        <authorList>
            <person name="Goeker M."/>
        </authorList>
    </citation>
    <scope>NUCLEOTIDE SEQUENCE [LARGE SCALE GENOMIC DNA]</scope>
    <source>
        <strain evidence="2 3">DSM 25540</strain>
    </source>
</reference>
<dbReference type="RefSeq" id="WP_204698898.1">
    <property type="nucleotide sequence ID" value="NZ_JAFBEC010000009.1"/>
</dbReference>
<evidence type="ECO:0000313" key="2">
    <source>
        <dbReference type="EMBL" id="MBM7634142.1"/>
    </source>
</evidence>
<feature type="domain" description="Amidohydrolase-related" evidence="1">
    <location>
        <begin position="55"/>
        <end position="407"/>
    </location>
</feature>
<dbReference type="Gene3D" id="3.20.20.140">
    <property type="entry name" value="Metal-dependent hydrolases"/>
    <property type="match status" value="1"/>
</dbReference>
<comment type="caution">
    <text evidence="2">The sequence shown here is derived from an EMBL/GenBank/DDBJ whole genome shotgun (WGS) entry which is preliminary data.</text>
</comment>
<dbReference type="InterPro" id="IPR051781">
    <property type="entry name" value="Metallo-dep_Hydrolase"/>
</dbReference>
<dbReference type="PANTHER" id="PTHR43135:SF3">
    <property type="entry name" value="ALPHA-D-RIBOSE 1-METHYLPHOSPHONATE 5-TRIPHOSPHATE DIPHOSPHATASE"/>
    <property type="match status" value="1"/>
</dbReference>
<sequence length="411" mass="44796">MTNYAIQNVTVIDGTGSQAKENQTVIVKDGKIEQITSSNSTLDPSFEVIDGEGNYLLPGLIDTHVHMAMQMRNVQDTLLTPFSFRFYESVGYLKKTLHTGITTVRDAGFADVGMKRAIDQGLIEGPRMQVSINPLTITGGHGDNWNVSGVDTTFPHYPGMPSGLCDGKEEVRKVVRQMLRAGADVIKVHATGGVSSPTDHPEFTQFSQEELAVMVEEATFRNRVKVMAHAQGAEGIKNAIRAGIHSIEHGIFIDDEVIELMLENGTYLVPTLLAPVAVLEAAEHSNTMAPFAIEKSKQVIETHKESIQKAYKAGVKIAMGTDAGVFPHGINLRELGLMCDIGMSPMESIVATTKTASECMGIDKEHGTVEAGKVADLILVNENPLERIHVLEDERNIPFVMKDGKIVKKTF</sequence>
<accession>A0ABS2PFU6</accession>
<dbReference type="PANTHER" id="PTHR43135">
    <property type="entry name" value="ALPHA-D-RIBOSE 1-METHYLPHOSPHONATE 5-TRIPHOSPHATE DIPHOSPHATASE"/>
    <property type="match status" value="1"/>
</dbReference>